<protein>
    <submittedName>
        <fullName evidence="6">4-alpha-L-fucosyltransferase</fullName>
    </submittedName>
</protein>
<dbReference type="STRING" id="1926881.BTJ39_17990"/>
<dbReference type="AlphaFoldDB" id="A0A1S8YHM5"/>
<keyword evidence="3 6" id="KW-0328">Glycosyltransferase</keyword>
<reference evidence="6 7" key="1">
    <citation type="submission" date="2016-12" db="EMBL/GenBank/DDBJ databases">
        <title>Izhakiella australiana sp. nov. of genus Izhakiella isolated from Australian desert.</title>
        <authorList>
            <person name="Ji M."/>
        </authorList>
    </citation>
    <scope>NUCLEOTIDE SEQUENCE [LARGE SCALE GENOMIC DNA]</scope>
    <source>
        <strain evidence="6 7">D4N98</strain>
    </source>
</reference>
<evidence type="ECO:0000256" key="3">
    <source>
        <dbReference type="ARBA" id="ARBA00022676"/>
    </source>
</evidence>
<accession>A0A1S8YHM5</accession>
<dbReference type="GO" id="GO:0009246">
    <property type="term" value="P:enterobacterial common antigen biosynthetic process"/>
    <property type="evidence" value="ECO:0007669"/>
    <property type="project" value="InterPro"/>
</dbReference>
<evidence type="ECO:0000313" key="7">
    <source>
        <dbReference type="Proteomes" id="UP000190667"/>
    </source>
</evidence>
<dbReference type="Proteomes" id="UP000190667">
    <property type="component" value="Unassembled WGS sequence"/>
</dbReference>
<organism evidence="6 7">
    <name type="scientific">Izhakiella australiensis</name>
    <dbReference type="NCBI Taxonomy" id="1926881"/>
    <lineage>
        <taxon>Bacteria</taxon>
        <taxon>Pseudomonadati</taxon>
        <taxon>Pseudomonadota</taxon>
        <taxon>Gammaproteobacteria</taxon>
        <taxon>Enterobacterales</taxon>
        <taxon>Erwiniaceae</taxon>
        <taxon>Izhakiella</taxon>
    </lineage>
</organism>
<keyword evidence="4 6" id="KW-0808">Transferase</keyword>
<evidence type="ECO:0000256" key="1">
    <source>
        <dbReference type="ARBA" id="ARBA00022475"/>
    </source>
</evidence>
<sequence>MTMLIHILGADIPHHNQTMLRFFNDTLAQTTTRRRQFWVVNCPPDLQHKLPALDIRAFATKALLAKAVTAYAPRNRQDRFLFHGQFNLRIWLAMLRGALQPHQVLWHVWGADLYQDRRGLKFSLFYALRRLAQRRVGQVFATLGDLRVFHARCPQIPGRRLYFPTRMPAVPATLPSPQTLPLRLLLGNSGDASNRHIAGLKAIHNSFGDAVRITVPMGYPPENERYIAQVEAVGRSLFPAHTPIILRETLDFERYLALITQSDLGYFIFERQQGIGTLCLLIQANVPLVISRHNPFCQDLAAANIPLLFAEDALNQQQIADARQRLISMDKTLISFFEPGYIAGWKELLQQFED</sequence>
<proteinExistence type="predicted"/>
<dbReference type="GO" id="GO:0008417">
    <property type="term" value="F:fucosyltransferase activity"/>
    <property type="evidence" value="ECO:0007669"/>
    <property type="project" value="InterPro"/>
</dbReference>
<dbReference type="EMBL" id="MRUL01000015">
    <property type="protein sequence ID" value="OON38550.1"/>
    <property type="molecule type" value="Genomic_DNA"/>
</dbReference>
<evidence type="ECO:0000256" key="4">
    <source>
        <dbReference type="ARBA" id="ARBA00022679"/>
    </source>
</evidence>
<keyword evidence="5" id="KW-0472">Membrane</keyword>
<evidence type="ECO:0000313" key="6">
    <source>
        <dbReference type="EMBL" id="OON38550.1"/>
    </source>
</evidence>
<gene>
    <name evidence="6" type="ORF">BTJ39_17990</name>
</gene>
<dbReference type="NCBIfam" id="NF002753">
    <property type="entry name" value="PRK02797.1-2"/>
    <property type="match status" value="1"/>
</dbReference>
<keyword evidence="1" id="KW-1003">Cell membrane</keyword>
<comment type="caution">
    <text evidence="6">The sequence shown here is derived from an EMBL/GenBank/DDBJ whole genome shotgun (WGS) entry which is preliminary data.</text>
</comment>
<dbReference type="RefSeq" id="WP_078004071.1">
    <property type="nucleotide sequence ID" value="NZ_MRUL01000015.1"/>
</dbReference>
<keyword evidence="7" id="KW-1185">Reference proteome</keyword>
<keyword evidence="2" id="KW-0997">Cell inner membrane</keyword>
<dbReference type="Pfam" id="PF07429">
    <property type="entry name" value="Glyco_transf_56"/>
    <property type="match status" value="1"/>
</dbReference>
<name>A0A1S8YHM5_9GAMM</name>
<evidence type="ECO:0000256" key="5">
    <source>
        <dbReference type="ARBA" id="ARBA00023136"/>
    </source>
</evidence>
<dbReference type="OrthoDB" id="6532169at2"/>
<dbReference type="InterPro" id="IPR009993">
    <property type="entry name" value="WecF"/>
</dbReference>
<evidence type="ECO:0000256" key="2">
    <source>
        <dbReference type="ARBA" id="ARBA00022519"/>
    </source>
</evidence>